<accession>A0A382XJC5</accession>
<reference evidence="2" key="1">
    <citation type="submission" date="2018-05" db="EMBL/GenBank/DDBJ databases">
        <authorList>
            <person name="Lanie J.A."/>
            <person name="Ng W.-L."/>
            <person name="Kazmierczak K.M."/>
            <person name="Andrzejewski T.M."/>
            <person name="Davidsen T.M."/>
            <person name="Wayne K.J."/>
            <person name="Tettelin H."/>
            <person name="Glass J.I."/>
            <person name="Rusch D."/>
            <person name="Podicherti R."/>
            <person name="Tsui H.-C.T."/>
            <person name="Winkler M.E."/>
        </authorList>
    </citation>
    <scope>NUCLEOTIDE SEQUENCE</scope>
</reference>
<sequence length="40" mass="4819">FYYLLNFFRLLFGVGQSIFFAFSKLILNMFCKIECKNTQL</sequence>
<proteinExistence type="predicted"/>
<organism evidence="2">
    <name type="scientific">marine metagenome</name>
    <dbReference type="NCBI Taxonomy" id="408172"/>
    <lineage>
        <taxon>unclassified sequences</taxon>
        <taxon>metagenomes</taxon>
        <taxon>ecological metagenomes</taxon>
    </lineage>
</organism>
<keyword evidence="1" id="KW-0812">Transmembrane</keyword>
<dbReference type="EMBL" id="UINC01168269">
    <property type="protein sequence ID" value="SVD71222.1"/>
    <property type="molecule type" value="Genomic_DNA"/>
</dbReference>
<evidence type="ECO:0000313" key="2">
    <source>
        <dbReference type="EMBL" id="SVD71222.1"/>
    </source>
</evidence>
<feature type="non-terminal residue" evidence="2">
    <location>
        <position position="1"/>
    </location>
</feature>
<protein>
    <submittedName>
        <fullName evidence="2">Uncharacterized protein</fullName>
    </submittedName>
</protein>
<gene>
    <name evidence="2" type="ORF">METZ01_LOCUS424076</name>
</gene>
<keyword evidence="1" id="KW-0472">Membrane</keyword>
<dbReference type="AlphaFoldDB" id="A0A382XJC5"/>
<feature type="non-terminal residue" evidence="2">
    <location>
        <position position="40"/>
    </location>
</feature>
<feature type="transmembrane region" description="Helical" evidence="1">
    <location>
        <begin position="6"/>
        <end position="27"/>
    </location>
</feature>
<keyword evidence="1" id="KW-1133">Transmembrane helix</keyword>
<evidence type="ECO:0000256" key="1">
    <source>
        <dbReference type="SAM" id="Phobius"/>
    </source>
</evidence>
<name>A0A382XJC5_9ZZZZ</name>